<name>A0ABR0IUY3_9EURO</name>
<evidence type="ECO:0000259" key="1">
    <source>
        <dbReference type="Pfam" id="PF20248"/>
    </source>
</evidence>
<protein>
    <recommendedName>
        <fullName evidence="1">DUF6603 domain-containing protein</fullName>
    </recommendedName>
</protein>
<dbReference type="InterPro" id="IPR046538">
    <property type="entry name" value="DUF6603"/>
</dbReference>
<accession>A0ABR0IUY3</accession>
<proteinExistence type="predicted"/>
<comment type="caution">
    <text evidence="2">The sequence shown here is derived from an EMBL/GenBank/DDBJ whole genome shotgun (WGS) entry which is preliminary data.</text>
</comment>
<sequence>MISFTGYIYFAFTPKFVMGGGGLHFGLDVRPASAWLDVSLDVFIQLKPFHYMADLRVSVGCAISIKVWFVHIRTSASVGATLHIGGPEPFEGYANVDLYLFSFTIHFGSQSRPAPPVDLFDFYKMH</sequence>
<feature type="domain" description="DUF6603" evidence="1">
    <location>
        <begin position="2"/>
        <end position="124"/>
    </location>
</feature>
<reference evidence="2 3" key="1">
    <citation type="submission" date="2023-08" db="EMBL/GenBank/DDBJ databases">
        <title>Black Yeasts Isolated from many extreme environments.</title>
        <authorList>
            <person name="Coleine C."/>
            <person name="Stajich J.E."/>
            <person name="Selbmann L."/>
        </authorList>
    </citation>
    <scope>NUCLEOTIDE SEQUENCE [LARGE SCALE GENOMIC DNA]</scope>
    <source>
        <strain evidence="2 3">CCFEE 6328</strain>
    </source>
</reference>
<evidence type="ECO:0000313" key="3">
    <source>
        <dbReference type="Proteomes" id="UP001345691"/>
    </source>
</evidence>
<dbReference type="Pfam" id="PF20248">
    <property type="entry name" value="DUF6603"/>
    <property type="match status" value="1"/>
</dbReference>
<organism evidence="2 3">
    <name type="scientific">Exophiala sideris</name>
    <dbReference type="NCBI Taxonomy" id="1016849"/>
    <lineage>
        <taxon>Eukaryota</taxon>
        <taxon>Fungi</taxon>
        <taxon>Dikarya</taxon>
        <taxon>Ascomycota</taxon>
        <taxon>Pezizomycotina</taxon>
        <taxon>Eurotiomycetes</taxon>
        <taxon>Chaetothyriomycetidae</taxon>
        <taxon>Chaetothyriales</taxon>
        <taxon>Herpotrichiellaceae</taxon>
        <taxon>Exophiala</taxon>
    </lineage>
</organism>
<dbReference type="Proteomes" id="UP001345691">
    <property type="component" value="Unassembled WGS sequence"/>
</dbReference>
<evidence type="ECO:0000313" key="2">
    <source>
        <dbReference type="EMBL" id="KAK5048401.1"/>
    </source>
</evidence>
<dbReference type="EMBL" id="JAVRRF010000060">
    <property type="protein sequence ID" value="KAK5048401.1"/>
    <property type="molecule type" value="Genomic_DNA"/>
</dbReference>
<gene>
    <name evidence="2" type="ORF">LTR69_011389</name>
</gene>
<keyword evidence="3" id="KW-1185">Reference proteome</keyword>